<dbReference type="PANTHER" id="PTHR34383">
    <property type="entry name" value="POLYPHOSPHATE:AMP PHOSPHOTRANSFERASE-RELATED"/>
    <property type="match status" value="1"/>
</dbReference>
<dbReference type="RefSeq" id="WP_020789503.1">
    <property type="nucleotide sequence ID" value="NZ_JAADZU010000009.1"/>
</dbReference>
<proteinExistence type="predicted"/>
<dbReference type="GO" id="GO:0006797">
    <property type="term" value="P:polyphosphate metabolic process"/>
    <property type="evidence" value="ECO:0007669"/>
    <property type="project" value="InterPro"/>
</dbReference>
<comment type="caution">
    <text evidence="4">The sequence shown here is derived from an EMBL/GenBank/DDBJ whole genome shotgun (WGS) entry which is preliminary data.</text>
</comment>
<keyword evidence="2 4" id="KW-0418">Kinase</keyword>
<protein>
    <submittedName>
        <fullName evidence="4">Polyphosphate kinase 2 family protein</fullName>
    </submittedName>
</protein>
<dbReference type="Proteomes" id="UP000466307">
    <property type="component" value="Unassembled WGS sequence"/>
</dbReference>
<reference evidence="4 5" key="1">
    <citation type="submission" date="2020-01" db="EMBL/GenBank/DDBJ databases">
        <title>Investigation of new actinobacteria for the biodesulphurisation of diesel fuel.</title>
        <authorList>
            <person name="Athi Narayanan S.M."/>
        </authorList>
    </citation>
    <scope>NUCLEOTIDE SEQUENCE [LARGE SCALE GENOMIC DNA]</scope>
    <source>
        <strain evidence="4 5">213E</strain>
    </source>
</reference>
<dbReference type="Gene3D" id="3.40.50.300">
    <property type="entry name" value="P-loop containing nucleotide triphosphate hydrolases"/>
    <property type="match status" value="1"/>
</dbReference>
<organism evidence="4 5">
    <name type="scientific">Gordonia desulfuricans</name>
    <dbReference type="NCBI Taxonomy" id="89051"/>
    <lineage>
        <taxon>Bacteria</taxon>
        <taxon>Bacillati</taxon>
        <taxon>Actinomycetota</taxon>
        <taxon>Actinomycetes</taxon>
        <taxon>Mycobacteriales</taxon>
        <taxon>Gordoniaceae</taxon>
        <taxon>Gordonia</taxon>
    </lineage>
</organism>
<dbReference type="EMBL" id="JAADZU010000009">
    <property type="protein sequence ID" value="NDK88793.1"/>
    <property type="molecule type" value="Genomic_DNA"/>
</dbReference>
<dbReference type="InterPro" id="IPR022488">
    <property type="entry name" value="PPK2-related"/>
</dbReference>
<dbReference type="InterPro" id="IPR016898">
    <property type="entry name" value="Polyphosphate_phosphotransfera"/>
</dbReference>
<name>A0A7K3LKW1_9ACTN</name>
<keyword evidence="5" id="KW-1185">Reference proteome</keyword>
<dbReference type="InterPro" id="IPR022300">
    <property type="entry name" value="PPK2-rel_1"/>
</dbReference>
<dbReference type="NCBIfam" id="TIGR03709">
    <property type="entry name" value="PPK2_rel_1"/>
    <property type="match status" value="1"/>
</dbReference>
<evidence type="ECO:0000256" key="2">
    <source>
        <dbReference type="ARBA" id="ARBA00022777"/>
    </source>
</evidence>
<dbReference type="InterPro" id="IPR027417">
    <property type="entry name" value="P-loop_NTPase"/>
</dbReference>
<dbReference type="PIRSF" id="PIRSF028756">
    <property type="entry name" value="PPK2_prd"/>
    <property type="match status" value="1"/>
</dbReference>
<sequence>MGSGIDYAKLAHKSVVKPGRHVDLTAHFDPGRKPSGMTKAQGAEALEEAKTRLFELQEKLYAQSGRAVLVVLQAMDAAGKDSTIKHVMSGLNPVGVDVYSFKAPSATEREHDFMWRHQLVVPALGRIAVFNRSHYENVIVTRVHPEMLWPRTSVVRHGHDPDAMWDERYREINDWERRLTENGTTIVKLFLHLSKEEQRKRFLARIDTPSKNWKVSPSDMAERAYWDDYQDAFSQMLSHTSTEWAPWHVIPADHKWFSRLTVLSVLLTTLDGLGLHYPELDDATRSHLGDIRKQLVAEKG</sequence>
<dbReference type="SUPFAM" id="SSF52540">
    <property type="entry name" value="P-loop containing nucleoside triphosphate hydrolases"/>
    <property type="match status" value="1"/>
</dbReference>
<dbReference type="PANTHER" id="PTHR34383:SF3">
    <property type="entry name" value="POLYPHOSPHATE:AMP PHOSPHOTRANSFERASE"/>
    <property type="match status" value="1"/>
</dbReference>
<dbReference type="GO" id="GO:0008976">
    <property type="term" value="F:polyphosphate kinase activity"/>
    <property type="evidence" value="ECO:0007669"/>
    <property type="project" value="InterPro"/>
</dbReference>
<evidence type="ECO:0000256" key="1">
    <source>
        <dbReference type="ARBA" id="ARBA00022679"/>
    </source>
</evidence>
<evidence type="ECO:0000313" key="5">
    <source>
        <dbReference type="Proteomes" id="UP000466307"/>
    </source>
</evidence>
<evidence type="ECO:0000259" key="3">
    <source>
        <dbReference type="Pfam" id="PF03976"/>
    </source>
</evidence>
<accession>A0A7K3LKW1</accession>
<keyword evidence="1" id="KW-0808">Transferase</keyword>
<dbReference type="Pfam" id="PF03976">
    <property type="entry name" value="PPK2"/>
    <property type="match status" value="1"/>
</dbReference>
<dbReference type="AlphaFoldDB" id="A0A7K3LKW1"/>
<feature type="domain" description="Polyphosphate kinase-2-related" evidence="3">
    <location>
        <begin position="38"/>
        <end position="271"/>
    </location>
</feature>
<evidence type="ECO:0000313" key="4">
    <source>
        <dbReference type="EMBL" id="NDK88793.1"/>
    </source>
</evidence>
<gene>
    <name evidence="4" type="ORF">GYA93_04250</name>
</gene>